<organism evidence="1 2">
    <name type="scientific">Agathobaculum faecis</name>
    <dbReference type="NCBI Taxonomy" id="2763013"/>
    <lineage>
        <taxon>Bacteria</taxon>
        <taxon>Bacillati</taxon>
        <taxon>Bacillota</taxon>
        <taxon>Clostridia</taxon>
        <taxon>Eubacteriales</taxon>
        <taxon>Butyricicoccaceae</taxon>
        <taxon>Agathobaculum</taxon>
    </lineage>
</organism>
<feature type="non-terminal residue" evidence="1">
    <location>
        <position position="1"/>
    </location>
</feature>
<name>A0A923LS49_9FIRM</name>
<proteinExistence type="predicted"/>
<sequence length="205" mass="22092">HKITDLPDQPSLPANELKARFDSSPEELRQAVNGICDEASRLEARVEGIVVDTFGDTIDREMLSEELAAELDAKATQAALTGVDSRLQSAEATLQAHTAQLAQKAEVYFGTYTGDGAASRLINIGFTPKAVMVMCGGYATYSKGSQTHWYGGLALTGKPVKASDGRSVLNIEAGGFRVYTESTQVFADYVMSNTAERSYHYIAVK</sequence>
<keyword evidence="2" id="KW-1185">Reference proteome</keyword>
<accession>A0A923LS49</accession>
<protein>
    <recommendedName>
        <fullName evidence="3">Phage tail protein</fullName>
    </recommendedName>
</protein>
<evidence type="ECO:0000313" key="1">
    <source>
        <dbReference type="EMBL" id="MBC5724238.1"/>
    </source>
</evidence>
<comment type="caution">
    <text evidence="1">The sequence shown here is derived from an EMBL/GenBank/DDBJ whole genome shotgun (WGS) entry which is preliminary data.</text>
</comment>
<evidence type="ECO:0000313" key="2">
    <source>
        <dbReference type="Proteomes" id="UP000606499"/>
    </source>
</evidence>
<dbReference type="RefSeq" id="WP_186949476.1">
    <property type="nucleotide sequence ID" value="NZ_JACOPL010000002.1"/>
</dbReference>
<dbReference type="AlphaFoldDB" id="A0A923LS49"/>
<reference evidence="1" key="1">
    <citation type="submission" date="2020-08" db="EMBL/GenBank/DDBJ databases">
        <title>Genome public.</title>
        <authorList>
            <person name="Liu C."/>
            <person name="Sun Q."/>
        </authorList>
    </citation>
    <scope>NUCLEOTIDE SEQUENCE</scope>
    <source>
        <strain evidence="1">NSJ-28</strain>
    </source>
</reference>
<dbReference type="EMBL" id="JACOPL010000002">
    <property type="protein sequence ID" value="MBC5724238.1"/>
    <property type="molecule type" value="Genomic_DNA"/>
</dbReference>
<gene>
    <name evidence="1" type="ORF">H8S45_01980</name>
</gene>
<evidence type="ECO:0008006" key="3">
    <source>
        <dbReference type="Google" id="ProtNLM"/>
    </source>
</evidence>
<dbReference type="Proteomes" id="UP000606499">
    <property type="component" value="Unassembled WGS sequence"/>
</dbReference>